<dbReference type="AlphaFoldDB" id="A0A428RX89"/>
<feature type="compositionally biased region" description="Low complexity" evidence="1">
    <location>
        <begin position="273"/>
        <end position="288"/>
    </location>
</feature>
<evidence type="ECO:0000256" key="1">
    <source>
        <dbReference type="SAM" id="MobiDB-lite"/>
    </source>
</evidence>
<name>A0A428RX89_9HYPO</name>
<feature type="compositionally biased region" description="Polar residues" evidence="1">
    <location>
        <begin position="128"/>
        <end position="161"/>
    </location>
</feature>
<protein>
    <submittedName>
        <fullName evidence="2">Uncharacterized protein</fullName>
    </submittedName>
</protein>
<organism evidence="2 3">
    <name type="scientific">Fusarium floridanum</name>
    <dbReference type="NCBI Taxonomy" id="1325733"/>
    <lineage>
        <taxon>Eukaryota</taxon>
        <taxon>Fungi</taxon>
        <taxon>Dikarya</taxon>
        <taxon>Ascomycota</taxon>
        <taxon>Pezizomycotina</taxon>
        <taxon>Sordariomycetes</taxon>
        <taxon>Hypocreomycetidae</taxon>
        <taxon>Hypocreales</taxon>
        <taxon>Nectriaceae</taxon>
        <taxon>Fusarium</taxon>
        <taxon>Fusarium solani species complex</taxon>
    </lineage>
</organism>
<feature type="compositionally biased region" description="Polar residues" evidence="1">
    <location>
        <begin position="172"/>
        <end position="188"/>
    </location>
</feature>
<feature type="region of interest" description="Disordered" evidence="1">
    <location>
        <begin position="109"/>
        <end position="188"/>
    </location>
</feature>
<feature type="region of interest" description="Disordered" evidence="1">
    <location>
        <begin position="204"/>
        <end position="232"/>
    </location>
</feature>
<accession>A0A428RX89</accession>
<proteinExistence type="predicted"/>
<evidence type="ECO:0000313" key="3">
    <source>
        <dbReference type="Proteomes" id="UP000287972"/>
    </source>
</evidence>
<sequence length="470" mass="50394">MSHQHPRVIDALEKCRLWRGLAHWDKLAASSVEGGDFQGGYPNAASASLPVDAFPGHFADLDEEADFFDDSLDDPFIDKPIAWEAKRAELQSSYNSWSFSCADLSSVPESDIDSTAGSTPESEIDLATGSTPESAIDLTTDSSESDLGSENPLDTSPTAGSMSDPPHRPASDSATQVDSRNTVNSPLNFTDLPLFRAICVTPAKRPAEQDEHSSGLAEVKRVRPGRQAPIPDCGCRYSPALAEATFCTPSPTVQHPEISDSAIEVTTQLGNRSGSLLSGDAALGSSPAEALENARQTRSSTRVTRSSFSRVEAAAITPETPRHTQTSAEEISPSTSFASTTDGSPRARSSRTTPETDISSPTWTPTTASSPCPKFRVTAGDEDGASLPTPTSSASHVPQREQRVLRPRRTQPNADLGQKKGSAHKEDTRDTPQPQTQSDDHAEEDCISVKAPKRQMGLLDYWTPEPKNHV</sequence>
<gene>
    <name evidence="2" type="ORF">CEP51_005360</name>
</gene>
<feature type="compositionally biased region" description="Low complexity" evidence="1">
    <location>
        <begin position="296"/>
        <end position="310"/>
    </location>
</feature>
<feature type="compositionally biased region" description="Low complexity" evidence="1">
    <location>
        <begin position="359"/>
        <end position="373"/>
    </location>
</feature>
<feature type="compositionally biased region" description="Polar residues" evidence="1">
    <location>
        <begin position="323"/>
        <end position="343"/>
    </location>
</feature>
<comment type="caution">
    <text evidence="2">The sequence shown here is derived from an EMBL/GenBank/DDBJ whole genome shotgun (WGS) entry which is preliminary data.</text>
</comment>
<reference evidence="2 3" key="1">
    <citation type="submission" date="2017-06" db="EMBL/GenBank/DDBJ databases">
        <title>Comparative genomic analysis of Ambrosia Fusariam Clade fungi.</title>
        <authorList>
            <person name="Stajich J.E."/>
            <person name="Carrillo J."/>
            <person name="Kijimoto T."/>
            <person name="Eskalen A."/>
            <person name="O'Donnell K."/>
            <person name="Kasson M."/>
        </authorList>
    </citation>
    <scope>NUCLEOTIDE SEQUENCE [LARGE SCALE GENOMIC DNA]</scope>
    <source>
        <strain evidence="2 3">NRRL62606</strain>
    </source>
</reference>
<dbReference type="EMBL" id="NKCL01000106">
    <property type="protein sequence ID" value="RSL82152.1"/>
    <property type="molecule type" value="Genomic_DNA"/>
</dbReference>
<keyword evidence="3" id="KW-1185">Reference proteome</keyword>
<evidence type="ECO:0000313" key="2">
    <source>
        <dbReference type="EMBL" id="RSL82152.1"/>
    </source>
</evidence>
<feature type="compositionally biased region" description="Basic and acidic residues" evidence="1">
    <location>
        <begin position="205"/>
        <end position="221"/>
    </location>
</feature>
<dbReference type="Proteomes" id="UP000287972">
    <property type="component" value="Unassembled WGS sequence"/>
</dbReference>
<feature type="region of interest" description="Disordered" evidence="1">
    <location>
        <begin position="272"/>
        <end position="470"/>
    </location>
</feature>